<feature type="transmembrane region" description="Helical" evidence="13">
    <location>
        <begin position="912"/>
        <end position="935"/>
    </location>
</feature>
<keyword evidence="7 13" id="KW-0472">Membrane</keyword>
<feature type="region of interest" description="Disordered" evidence="12">
    <location>
        <begin position="325"/>
        <end position="355"/>
    </location>
</feature>
<comment type="caution">
    <text evidence="14">The sequence shown here is derived from an EMBL/GenBank/DDBJ whole genome shotgun (WGS) entry which is preliminary data.</text>
</comment>
<evidence type="ECO:0000256" key="13">
    <source>
        <dbReference type="SAM" id="Phobius"/>
    </source>
</evidence>
<keyword evidence="4" id="KW-0256">Endoplasmic reticulum</keyword>
<dbReference type="Proteomes" id="UP001050691">
    <property type="component" value="Unassembled WGS sequence"/>
</dbReference>
<feature type="compositionally biased region" description="Polar residues" evidence="12">
    <location>
        <begin position="334"/>
        <end position="355"/>
    </location>
</feature>
<dbReference type="PANTHER" id="PTHR12804">
    <property type="entry name" value="MICROSOMAL SIGNAL PEPTIDASE 23 KD SUBUNIT SPC22/23"/>
    <property type="match status" value="1"/>
</dbReference>
<reference evidence="14" key="1">
    <citation type="submission" date="2021-10" db="EMBL/GenBank/DDBJ databases">
        <title>De novo Genome Assembly of Clathrus columnatus (Basidiomycota, Fungi) Using Illumina and Nanopore Sequence Data.</title>
        <authorList>
            <person name="Ogiso-Tanaka E."/>
            <person name="Itagaki H."/>
            <person name="Hosoya T."/>
            <person name="Hosaka K."/>
        </authorList>
    </citation>
    <scope>NUCLEOTIDE SEQUENCE</scope>
    <source>
        <strain evidence="14">MO-923</strain>
    </source>
</reference>
<evidence type="ECO:0000256" key="10">
    <source>
        <dbReference type="ARBA" id="ARBA00045670"/>
    </source>
</evidence>
<evidence type="ECO:0000256" key="1">
    <source>
        <dbReference type="ARBA" id="ARBA00004648"/>
    </source>
</evidence>
<feature type="compositionally biased region" description="Low complexity" evidence="12">
    <location>
        <begin position="205"/>
        <end position="220"/>
    </location>
</feature>
<organism evidence="14 15">
    <name type="scientific">Clathrus columnatus</name>
    <dbReference type="NCBI Taxonomy" id="1419009"/>
    <lineage>
        <taxon>Eukaryota</taxon>
        <taxon>Fungi</taxon>
        <taxon>Dikarya</taxon>
        <taxon>Basidiomycota</taxon>
        <taxon>Agaricomycotina</taxon>
        <taxon>Agaricomycetes</taxon>
        <taxon>Phallomycetidae</taxon>
        <taxon>Phallales</taxon>
        <taxon>Clathraceae</taxon>
        <taxon>Clathrus</taxon>
    </lineage>
</organism>
<proteinExistence type="inferred from homology"/>
<comment type="subcellular location">
    <subcellularLocation>
        <location evidence="1">Endoplasmic reticulum membrane</location>
        <topology evidence="1">Single-pass type II membrane protein</topology>
    </subcellularLocation>
</comment>
<feature type="compositionally biased region" description="Low complexity" evidence="12">
    <location>
        <begin position="176"/>
        <end position="186"/>
    </location>
</feature>
<feature type="compositionally biased region" description="Pro residues" evidence="12">
    <location>
        <begin position="103"/>
        <end position="115"/>
    </location>
</feature>
<evidence type="ECO:0000256" key="5">
    <source>
        <dbReference type="ARBA" id="ARBA00022968"/>
    </source>
</evidence>
<dbReference type="Pfam" id="PF04573">
    <property type="entry name" value="SPC22"/>
    <property type="match status" value="1"/>
</dbReference>
<feature type="compositionally biased region" description="Pro residues" evidence="12">
    <location>
        <begin position="57"/>
        <end position="67"/>
    </location>
</feature>
<keyword evidence="5" id="KW-0735">Signal-anchor</keyword>
<evidence type="ECO:0000313" key="15">
    <source>
        <dbReference type="Proteomes" id="UP001050691"/>
    </source>
</evidence>
<evidence type="ECO:0000256" key="6">
    <source>
        <dbReference type="ARBA" id="ARBA00022989"/>
    </source>
</evidence>
<keyword evidence="11" id="KW-0175">Coiled coil</keyword>
<feature type="transmembrane region" description="Helical" evidence="13">
    <location>
        <begin position="787"/>
        <end position="805"/>
    </location>
</feature>
<evidence type="ECO:0000256" key="4">
    <source>
        <dbReference type="ARBA" id="ARBA00022824"/>
    </source>
</evidence>
<comment type="function">
    <text evidence="10">Essential component of the signal peptidase complex (SPC) which catalyzes the cleavage of N-terminal signal sequences from nascent proteins as they are translocated into the lumen of the endoplasmic reticulum. Essential for the SPC catalytic activity, possibly by stabilizing and positioning the active center of the complex close to the lumenal surface. Essential for viability.</text>
</comment>
<keyword evidence="15" id="KW-1185">Reference proteome</keyword>
<comment type="similarity">
    <text evidence="2">Belongs to the SPCS3 family.</text>
</comment>
<dbReference type="InterPro" id="IPR003903">
    <property type="entry name" value="UIM_dom"/>
</dbReference>
<feature type="region of interest" description="Disordered" evidence="12">
    <location>
        <begin position="1"/>
        <end position="38"/>
    </location>
</feature>
<feature type="compositionally biased region" description="Pro residues" evidence="12">
    <location>
        <begin position="138"/>
        <end position="148"/>
    </location>
</feature>
<evidence type="ECO:0000256" key="11">
    <source>
        <dbReference type="SAM" id="Coils"/>
    </source>
</evidence>
<feature type="region of interest" description="Disordered" evidence="12">
    <location>
        <begin position="201"/>
        <end position="229"/>
    </location>
</feature>
<feature type="region of interest" description="Disordered" evidence="12">
    <location>
        <begin position="482"/>
        <end position="633"/>
    </location>
</feature>
<accession>A0AAV4ZYE4</accession>
<feature type="compositionally biased region" description="Polar residues" evidence="12">
    <location>
        <begin position="505"/>
        <end position="520"/>
    </location>
</feature>
<dbReference type="GO" id="GO:0045047">
    <property type="term" value="P:protein targeting to ER"/>
    <property type="evidence" value="ECO:0007669"/>
    <property type="project" value="TreeGrafter"/>
</dbReference>
<evidence type="ECO:0000313" key="14">
    <source>
        <dbReference type="EMBL" id="GJJ06183.1"/>
    </source>
</evidence>
<dbReference type="GO" id="GO:0005787">
    <property type="term" value="C:signal peptidase complex"/>
    <property type="evidence" value="ECO:0007669"/>
    <property type="project" value="InterPro"/>
</dbReference>
<dbReference type="GO" id="GO:0006465">
    <property type="term" value="P:signal peptide processing"/>
    <property type="evidence" value="ECO:0007669"/>
    <property type="project" value="InterPro"/>
</dbReference>
<evidence type="ECO:0000256" key="12">
    <source>
        <dbReference type="SAM" id="MobiDB-lite"/>
    </source>
</evidence>
<keyword evidence="6 13" id="KW-1133">Transmembrane helix</keyword>
<evidence type="ECO:0000256" key="9">
    <source>
        <dbReference type="ARBA" id="ARBA00033146"/>
    </source>
</evidence>
<sequence length="1089" mass="121100">MDTWSSNNDQQEHASRPPIPNRSFSGDDLTKSTPRKPLISFSRSTSLVATLPARGLPLPPPLPPLPPEILRRQVPFDSEYIPQSRAPPGPKRRLVDFARGPRNGPPSLPPLPPKPLTRYKSVEKGLNESSTFGLRSNSPPPPVVPPRPVTSHGVQSASTTSDMPPVPPRPHVLINSPVSDSSDDSWSVISPQMTDLPAAWLATTSPSSSRSLPYRSFLPSTSPQRPHTALPSLHRKTALHQTLDSHSLSTSGTMPVPNQPNNPEHLQMDAELKHVLSLSLAESEQTLKAQQQEDEELAKAIAESLALSSKTSYSGPNSSRILIDADNDDRSGSRPINSFTVNNSSPGNLQIPNMNDKSYLDLSSPFEKELQTPASLFLDMDDATVEVDSKDEEELAMQLQQEETRQMAVDILDREDIARRDAQLTRQIHEDARRREEELLERERRDRDNLEKEAEIERARNHLRDIQEQRDAELARLMSKWEQTGPTPESIVPSPSQSPPHLLTQPFSSDDSQAELATSTVEDETSPTPPPKLPTPSHLSNKTSLTMLQNPAPPSPPDQQDVSVSRSHSGSSTIGRESAISHLHQPSPGWSREPSPGPRGVSASPGNHAHNDPRNHNGNTSDNADDELADLKGFSYGFTPPNIPVSPPQASAPCAPFPDIINLSPAPYPPFNIMAPSWRHLLRLLARQETRVQAHIDVIANRKEEQQLRVVVQFVKLAYTANTWRTIIYLSLDEPFPPTVPASATARFTNGDTTVLPYSYAISDHGRSMTGPNMHIYAIPLSPTSPFPILPITFPNIALYLQSAMKDSRARKVRHDSFRRLAKIVQSCYPEEVVPPTQEERKPSRGVGNLFKRVVGRGSNDKRDSTGNEDVFDMITPFRLDHTNLFLRKGVTWLCDIQNSERTRRQKKRINGVSALLSSCLMALLAAIALSSLAIQSTRPEPQGRLNIKPIKVQVSYTCDFVKGTSEHLRGKQDFAFFQFDFEGDLTSLFDYNTKQLFLYLTAEYYNAQGVKNNVVLWDRIIRRKKDAKLRLKGIKPKYRFREISKSFTDASAANFTLNYNSMPWVGLLTTGHVGQTEPIPFPPAEDSI</sequence>
<feature type="compositionally biased region" description="Low complexity" evidence="12">
    <location>
        <begin position="563"/>
        <end position="572"/>
    </location>
</feature>
<feature type="region of interest" description="Disordered" evidence="12">
    <location>
        <begin position="52"/>
        <end position="186"/>
    </location>
</feature>
<keyword evidence="3 13" id="KW-0812">Transmembrane</keyword>
<feature type="compositionally biased region" description="Polar residues" evidence="12">
    <location>
        <begin position="127"/>
        <end position="137"/>
    </location>
</feature>
<evidence type="ECO:0000256" key="3">
    <source>
        <dbReference type="ARBA" id="ARBA00022692"/>
    </source>
</evidence>
<dbReference type="AlphaFoldDB" id="A0AAV4ZYE4"/>
<feature type="compositionally biased region" description="Polar residues" evidence="12">
    <location>
        <begin position="152"/>
        <end position="162"/>
    </location>
</feature>
<dbReference type="PANTHER" id="PTHR12804:SF0">
    <property type="entry name" value="SIGNAL PEPTIDASE COMPLEX SUBUNIT 3"/>
    <property type="match status" value="1"/>
</dbReference>
<feature type="coiled-coil region" evidence="11">
    <location>
        <begin position="426"/>
        <end position="476"/>
    </location>
</feature>
<dbReference type="PROSITE" id="PS50330">
    <property type="entry name" value="UIM"/>
    <property type="match status" value="1"/>
</dbReference>
<dbReference type="EMBL" id="BPWL01000001">
    <property type="protein sequence ID" value="GJJ06183.1"/>
    <property type="molecule type" value="Genomic_DNA"/>
</dbReference>
<evidence type="ECO:0000256" key="8">
    <source>
        <dbReference type="ARBA" id="ARBA00029556"/>
    </source>
</evidence>
<evidence type="ECO:0000256" key="7">
    <source>
        <dbReference type="ARBA" id="ARBA00023136"/>
    </source>
</evidence>
<name>A0AAV4ZYE4_9AGAM</name>
<dbReference type="InterPro" id="IPR007653">
    <property type="entry name" value="SPC3"/>
</dbReference>
<evidence type="ECO:0000256" key="2">
    <source>
        <dbReference type="ARBA" id="ARBA00009289"/>
    </source>
</evidence>
<protein>
    <recommendedName>
        <fullName evidence="8">Signal peptidase complex subunit 3</fullName>
    </recommendedName>
    <alternativeName>
        <fullName evidence="9">Microsomal signal peptidase subunit 3</fullName>
    </alternativeName>
</protein>
<gene>
    <name evidence="14" type="ORF">Clacol_000372</name>
</gene>